<proteinExistence type="predicted"/>
<name>A0A8H7ABN9_9EURO</name>
<comment type="caution">
    <text evidence="1">The sequence shown here is derived from an EMBL/GenBank/DDBJ whole genome shotgun (WGS) entry which is preliminary data.</text>
</comment>
<protein>
    <submittedName>
        <fullName evidence="1">Uncharacterized protein</fullName>
    </submittedName>
</protein>
<accession>A0A8H7ABN9</accession>
<keyword evidence="2" id="KW-1185">Reference proteome</keyword>
<dbReference type="EMBL" id="JAACFV010000279">
    <property type="protein sequence ID" value="KAF7502280.1"/>
    <property type="molecule type" value="Genomic_DNA"/>
</dbReference>
<gene>
    <name evidence="1" type="ORF">GJ744_006181</name>
</gene>
<sequence>MHKKRAALSAKLKEGTRKVVAKGGVINTGWAMAHIKKRRIKEVEDARIHARAQELPRNKRGVFKRRLAAIAKCDSLEGPAKRTKRASSV</sequence>
<reference evidence="1" key="1">
    <citation type="submission" date="2020-02" db="EMBL/GenBank/DDBJ databases">
        <authorList>
            <person name="Palmer J.M."/>
        </authorList>
    </citation>
    <scope>NUCLEOTIDE SEQUENCE</scope>
    <source>
        <strain evidence="1">EPUS1.4</strain>
        <tissue evidence="1">Thallus</tissue>
    </source>
</reference>
<evidence type="ECO:0000313" key="1">
    <source>
        <dbReference type="EMBL" id="KAF7502280.1"/>
    </source>
</evidence>
<dbReference type="Proteomes" id="UP000606974">
    <property type="component" value="Unassembled WGS sequence"/>
</dbReference>
<dbReference type="AlphaFoldDB" id="A0A8H7ABN9"/>
<organism evidence="1 2">
    <name type="scientific">Endocarpon pusillum</name>
    <dbReference type="NCBI Taxonomy" id="364733"/>
    <lineage>
        <taxon>Eukaryota</taxon>
        <taxon>Fungi</taxon>
        <taxon>Dikarya</taxon>
        <taxon>Ascomycota</taxon>
        <taxon>Pezizomycotina</taxon>
        <taxon>Eurotiomycetes</taxon>
        <taxon>Chaetothyriomycetidae</taxon>
        <taxon>Verrucariales</taxon>
        <taxon>Verrucariaceae</taxon>
        <taxon>Endocarpon</taxon>
    </lineage>
</organism>
<evidence type="ECO:0000313" key="2">
    <source>
        <dbReference type="Proteomes" id="UP000606974"/>
    </source>
</evidence>